<dbReference type="Pfam" id="PF00340">
    <property type="entry name" value="IL1"/>
    <property type="match status" value="1"/>
</dbReference>
<comment type="similarity">
    <text evidence="2">Belongs to the IL-1 family.</text>
</comment>
<dbReference type="InterPro" id="IPR008996">
    <property type="entry name" value="IL1/FGF"/>
</dbReference>
<dbReference type="GO" id="GO:0006955">
    <property type="term" value="P:immune response"/>
    <property type="evidence" value="ECO:0007669"/>
    <property type="project" value="InterPro"/>
</dbReference>
<reference evidence="4" key="3">
    <citation type="submission" date="2025-09" db="UniProtKB">
        <authorList>
            <consortium name="Ensembl"/>
        </authorList>
    </citation>
    <scope>IDENTIFICATION</scope>
</reference>
<name>H9GM92_ANOCA</name>
<protein>
    <submittedName>
        <fullName evidence="4">Interleukin 18</fullName>
    </submittedName>
</protein>
<dbReference type="Ensembl" id="ENSACAT00000015432.3">
    <property type="protein sequence ID" value="ENSACAP00000015126.3"/>
    <property type="gene ID" value="ENSACAG00000015396.3"/>
</dbReference>
<organism evidence="4 5">
    <name type="scientific">Anolis carolinensis</name>
    <name type="common">Green anole</name>
    <name type="synonym">American chameleon</name>
    <dbReference type="NCBI Taxonomy" id="28377"/>
    <lineage>
        <taxon>Eukaryota</taxon>
        <taxon>Metazoa</taxon>
        <taxon>Chordata</taxon>
        <taxon>Craniata</taxon>
        <taxon>Vertebrata</taxon>
        <taxon>Euteleostomi</taxon>
        <taxon>Lepidosauria</taxon>
        <taxon>Squamata</taxon>
        <taxon>Bifurcata</taxon>
        <taxon>Unidentata</taxon>
        <taxon>Episquamata</taxon>
        <taxon>Toxicofera</taxon>
        <taxon>Iguania</taxon>
        <taxon>Dactyloidae</taxon>
        <taxon>Anolis</taxon>
    </lineage>
</organism>
<reference evidence="4" key="2">
    <citation type="submission" date="2025-08" db="UniProtKB">
        <authorList>
            <consortium name="Ensembl"/>
        </authorList>
    </citation>
    <scope>IDENTIFICATION</scope>
</reference>
<dbReference type="FunCoup" id="H9GM92">
    <property type="interactions" value="3"/>
</dbReference>
<dbReference type="GO" id="GO:0006954">
    <property type="term" value="P:inflammatory response"/>
    <property type="evidence" value="ECO:0007669"/>
    <property type="project" value="InterPro"/>
</dbReference>
<evidence type="ECO:0000256" key="1">
    <source>
        <dbReference type="ARBA" id="ARBA00004613"/>
    </source>
</evidence>
<dbReference type="eggNOG" id="ENOG502SDJZ">
    <property type="taxonomic scope" value="Eukaryota"/>
</dbReference>
<keyword evidence="5" id="KW-1185">Reference proteome</keyword>
<sequence>MTSDLVPMNPMAFCDGILIFAEDQEDKDLECDSWKNSGKCERTQILRNRDNYVLLAQPDDHEDYRAVFQFMTDQEMQNASGIKFNIHSYEDSRPRGLSVAFTIEWNRKTYYMCVAKRNSQMKVEFKEGDVPKRIPGQTSNVIFYKMSFSEGGSQFYRFETALERGHYLAFERDGNNTTRLIIKKATDEVDQTTEIYHASFP</sequence>
<dbReference type="STRING" id="28377.ENSACAP00000015126"/>
<dbReference type="HOGENOM" id="CLU_1345842_0_0_1"/>
<dbReference type="Proteomes" id="UP000001646">
    <property type="component" value="Unplaced"/>
</dbReference>
<comment type="subcellular location">
    <subcellularLocation>
        <location evidence="1">Secreted</location>
    </subcellularLocation>
</comment>
<evidence type="ECO:0000256" key="2">
    <source>
        <dbReference type="ARBA" id="ARBA00010448"/>
    </source>
</evidence>
<dbReference type="SUPFAM" id="SSF50353">
    <property type="entry name" value="Cytokine"/>
    <property type="match status" value="1"/>
</dbReference>
<dbReference type="CDD" id="cd23298">
    <property type="entry name" value="beta-trefoil_IL18"/>
    <property type="match status" value="1"/>
</dbReference>
<dbReference type="InParanoid" id="H9GM92"/>
<dbReference type="InterPro" id="IPR000975">
    <property type="entry name" value="IL-1_fam"/>
</dbReference>
<dbReference type="KEGG" id="acs:100567753"/>
<proteinExistence type="inferred from homology"/>
<dbReference type="GO" id="GO:0005615">
    <property type="term" value="C:extracellular space"/>
    <property type="evidence" value="ECO:0007669"/>
    <property type="project" value="InterPro"/>
</dbReference>
<dbReference type="OrthoDB" id="8535973at2759"/>
<reference evidence="4" key="1">
    <citation type="submission" date="2009-12" db="EMBL/GenBank/DDBJ databases">
        <title>The Genome Sequence of Anolis carolinensis (Green Anole Lizard).</title>
        <authorList>
            <consortium name="The Genome Sequencing Platform"/>
            <person name="Di Palma F."/>
            <person name="Alfoldi J."/>
            <person name="Heiman D."/>
            <person name="Young S."/>
            <person name="Grabherr M."/>
            <person name="Johnson J."/>
            <person name="Lander E.S."/>
            <person name="Lindblad-Toh K."/>
        </authorList>
    </citation>
    <scope>NUCLEOTIDE SEQUENCE [LARGE SCALE GENOMIC DNA]</scope>
    <source>
        <strain evidence="4">JBL SC #1</strain>
    </source>
</reference>
<dbReference type="GO" id="GO:0005125">
    <property type="term" value="F:cytokine activity"/>
    <property type="evidence" value="ECO:0007669"/>
    <property type="project" value="InterPro"/>
</dbReference>
<gene>
    <name evidence="4" type="primary">IL18</name>
</gene>
<dbReference type="AlphaFoldDB" id="H9GM92"/>
<dbReference type="GeneTree" id="ENSGT00390000001053"/>
<dbReference type="Bgee" id="ENSACAG00000015396">
    <property type="expression patterns" value="Expressed in adrenal gland and 14 other cell types or tissues"/>
</dbReference>
<dbReference type="Gene3D" id="2.80.10.50">
    <property type="match status" value="1"/>
</dbReference>
<accession>H9GM92</accession>
<keyword evidence="3" id="KW-0964">Secreted</keyword>
<evidence type="ECO:0000256" key="3">
    <source>
        <dbReference type="ARBA" id="ARBA00022525"/>
    </source>
</evidence>
<evidence type="ECO:0000313" key="4">
    <source>
        <dbReference type="Ensembl" id="ENSACAP00000015126.3"/>
    </source>
</evidence>
<evidence type="ECO:0000313" key="5">
    <source>
        <dbReference type="Proteomes" id="UP000001646"/>
    </source>
</evidence>